<protein>
    <submittedName>
        <fullName evidence="2">Uncharacterized protein</fullName>
    </submittedName>
</protein>
<accession>A0A0E0BR53</accession>
<name>A0A0E0BR53_9ORYZ</name>
<dbReference type="Proteomes" id="UP000026961">
    <property type="component" value="Chromosome 12"/>
</dbReference>
<keyword evidence="3" id="KW-1185">Reference proteome</keyword>
<keyword evidence="1" id="KW-0472">Membrane</keyword>
<dbReference type="AlphaFoldDB" id="A0A0E0BR53"/>
<evidence type="ECO:0000313" key="3">
    <source>
        <dbReference type="Proteomes" id="UP000026961"/>
    </source>
</evidence>
<reference evidence="2" key="1">
    <citation type="submission" date="2015-04" db="UniProtKB">
        <authorList>
            <consortium name="EnsemblPlants"/>
        </authorList>
    </citation>
    <scope>IDENTIFICATION</scope>
</reference>
<keyword evidence="1" id="KW-1133">Transmembrane helix</keyword>
<reference evidence="2" key="2">
    <citation type="submission" date="2018-05" db="EMBL/GenBank/DDBJ databases">
        <title>OgluRS3 (Oryza glumaepatula Reference Sequence Version 3).</title>
        <authorList>
            <person name="Zhang J."/>
            <person name="Kudrna D."/>
            <person name="Lee S."/>
            <person name="Talag J."/>
            <person name="Welchert J."/>
            <person name="Wing R.A."/>
        </authorList>
    </citation>
    <scope>NUCLEOTIDE SEQUENCE [LARGE SCALE GENOMIC DNA]</scope>
</reference>
<evidence type="ECO:0000313" key="2">
    <source>
        <dbReference type="EnsemblPlants" id="OGLUM12G09310.1"/>
    </source>
</evidence>
<dbReference type="HOGENOM" id="CLU_1374118_0_0_1"/>
<dbReference type="EnsemblPlants" id="OGLUM12G09310.1">
    <property type="protein sequence ID" value="OGLUM12G09310.1"/>
    <property type="gene ID" value="OGLUM12G09310"/>
</dbReference>
<sequence>MAAERLGSHRARELTVLLAVEVEGIVKLQQLHASRRGVPGAALRPWVWVLPSFTSNGSMSGLVDRERPHGRRKVSTGSFLVAKGAHLSVFLFFFFSLSSSFFLPFSSSFLLPSELRGGRGGALALRWMEDCEAGNTRSRATRTQGGWLPVERIRGETRTAAVRACSGRERGNYKNGFTSSRQARWREGLAGNALVKEIG</sequence>
<evidence type="ECO:0000256" key="1">
    <source>
        <dbReference type="SAM" id="Phobius"/>
    </source>
</evidence>
<dbReference type="Gramene" id="OGLUM12G09310.1">
    <property type="protein sequence ID" value="OGLUM12G09310.1"/>
    <property type="gene ID" value="OGLUM12G09310"/>
</dbReference>
<organism evidence="2">
    <name type="scientific">Oryza glumipatula</name>
    <dbReference type="NCBI Taxonomy" id="40148"/>
    <lineage>
        <taxon>Eukaryota</taxon>
        <taxon>Viridiplantae</taxon>
        <taxon>Streptophyta</taxon>
        <taxon>Embryophyta</taxon>
        <taxon>Tracheophyta</taxon>
        <taxon>Spermatophyta</taxon>
        <taxon>Magnoliopsida</taxon>
        <taxon>Liliopsida</taxon>
        <taxon>Poales</taxon>
        <taxon>Poaceae</taxon>
        <taxon>BOP clade</taxon>
        <taxon>Oryzoideae</taxon>
        <taxon>Oryzeae</taxon>
        <taxon>Oryzinae</taxon>
        <taxon>Oryza</taxon>
    </lineage>
</organism>
<feature type="transmembrane region" description="Helical" evidence="1">
    <location>
        <begin position="80"/>
        <end position="103"/>
    </location>
</feature>
<keyword evidence="1" id="KW-0812">Transmembrane</keyword>
<proteinExistence type="predicted"/>